<evidence type="ECO:0000313" key="1">
    <source>
        <dbReference type="EMBL" id="GAJ04313.1"/>
    </source>
</evidence>
<protein>
    <submittedName>
        <fullName evidence="1">Uncharacterized protein</fullName>
    </submittedName>
</protein>
<comment type="caution">
    <text evidence="1">The sequence shown here is derived from an EMBL/GenBank/DDBJ whole genome shotgun (WGS) entry which is preliminary data.</text>
</comment>
<name>X1TG66_9ZZZZ</name>
<gene>
    <name evidence="1" type="ORF">S12H4_46632</name>
</gene>
<proteinExistence type="predicted"/>
<organism evidence="1">
    <name type="scientific">marine sediment metagenome</name>
    <dbReference type="NCBI Taxonomy" id="412755"/>
    <lineage>
        <taxon>unclassified sequences</taxon>
        <taxon>metagenomes</taxon>
        <taxon>ecological metagenomes</taxon>
    </lineage>
</organism>
<dbReference type="AlphaFoldDB" id="X1TG66"/>
<dbReference type="EMBL" id="BARW01028960">
    <property type="protein sequence ID" value="GAJ04313.1"/>
    <property type="molecule type" value="Genomic_DNA"/>
</dbReference>
<reference evidence="1" key="1">
    <citation type="journal article" date="2014" name="Front. Microbiol.">
        <title>High frequency of phylogenetically diverse reductive dehalogenase-homologous genes in deep subseafloor sedimentary metagenomes.</title>
        <authorList>
            <person name="Kawai M."/>
            <person name="Futagami T."/>
            <person name="Toyoda A."/>
            <person name="Takaki Y."/>
            <person name="Nishi S."/>
            <person name="Hori S."/>
            <person name="Arai W."/>
            <person name="Tsubouchi T."/>
            <person name="Morono Y."/>
            <person name="Uchiyama I."/>
            <person name="Ito T."/>
            <person name="Fujiyama A."/>
            <person name="Inagaki F."/>
            <person name="Takami H."/>
        </authorList>
    </citation>
    <scope>NUCLEOTIDE SEQUENCE</scope>
    <source>
        <strain evidence="1">Expedition CK06-06</strain>
    </source>
</reference>
<sequence length="48" mass="5323">PVPAGIGIFQDVIEKFRTWHVTMGNHEYFRDIGSDKPAVIEIVGIIGV</sequence>
<accession>X1TG66</accession>
<feature type="non-terminal residue" evidence="1">
    <location>
        <position position="1"/>
    </location>
</feature>